<dbReference type="NCBIfam" id="NF004677">
    <property type="entry name" value="PRK06019.1-3"/>
    <property type="match status" value="1"/>
</dbReference>
<evidence type="ECO:0000256" key="3">
    <source>
        <dbReference type="ARBA" id="ARBA00022840"/>
    </source>
</evidence>
<dbReference type="InterPro" id="IPR016185">
    <property type="entry name" value="PreATP-grasp_dom_sf"/>
</dbReference>
<evidence type="ECO:0000256" key="2">
    <source>
        <dbReference type="ARBA" id="ARBA00022755"/>
    </source>
</evidence>
<evidence type="ECO:0000256" key="1">
    <source>
        <dbReference type="ARBA" id="ARBA00022741"/>
    </source>
</evidence>
<dbReference type="KEGG" id="kga:ST1E_0397"/>
<dbReference type="GO" id="GO:0034028">
    <property type="term" value="F:5-(carboxyamino)imidazole ribonucleotide synthase activity"/>
    <property type="evidence" value="ECO:0007669"/>
    <property type="project" value="UniProtKB-UniRule"/>
</dbReference>
<comment type="subunit">
    <text evidence="4 5">Homodimer.</text>
</comment>
<comment type="catalytic activity">
    <reaction evidence="4 5">
        <text>5-amino-1-(5-phospho-beta-D-ribosyl)imidazole + hydrogencarbonate + ATP = 5-carboxyamino-1-(5-phospho-D-ribosyl)imidazole + ADP + phosphate + 2 H(+)</text>
        <dbReference type="Rhea" id="RHEA:19317"/>
        <dbReference type="ChEBI" id="CHEBI:15378"/>
        <dbReference type="ChEBI" id="CHEBI:17544"/>
        <dbReference type="ChEBI" id="CHEBI:30616"/>
        <dbReference type="ChEBI" id="CHEBI:43474"/>
        <dbReference type="ChEBI" id="CHEBI:58730"/>
        <dbReference type="ChEBI" id="CHEBI:137981"/>
        <dbReference type="ChEBI" id="CHEBI:456216"/>
        <dbReference type="EC" id="6.3.4.18"/>
    </reaction>
</comment>
<dbReference type="SUPFAM" id="SSF52440">
    <property type="entry name" value="PreATP-grasp domain"/>
    <property type="match status" value="1"/>
</dbReference>
<feature type="binding site" evidence="4">
    <location>
        <position position="217"/>
    </location>
    <ligand>
        <name>ATP</name>
        <dbReference type="ChEBI" id="CHEBI:30616"/>
    </ligand>
</feature>
<dbReference type="NCBIfam" id="TIGR01161">
    <property type="entry name" value="purK"/>
    <property type="match status" value="1"/>
</dbReference>
<keyword evidence="1 4" id="KW-0547">Nucleotide-binding</keyword>
<keyword evidence="4 5" id="KW-0436">Ligase</keyword>
<keyword evidence="2 4" id="KW-0658">Purine biosynthesis</keyword>
<reference evidence="7 8" key="1">
    <citation type="journal article" date="2013" name="Genome Biol. Evol.">
        <title>Genome evolution and phylogenomic analysis of candidatus kinetoplastibacterium, the betaproteobacterial endosymbionts of strigomonas and angomonas.</title>
        <authorList>
            <person name="Alves J.M."/>
            <person name="Serrano M.G."/>
            <person name="Maia da Silva F."/>
            <person name="Voegtly L.J."/>
            <person name="Matveyev A.V."/>
            <person name="Teixeira M.M."/>
            <person name="Camargo E.P."/>
            <person name="Buck G.A."/>
        </authorList>
    </citation>
    <scope>NUCLEOTIDE SEQUENCE [LARGE SCALE GENOMIC DNA]</scope>
    <source>
        <strain evidence="7 8">TCC219</strain>
    </source>
</reference>
<dbReference type="UniPathway" id="UPA00074">
    <property type="reaction ID" value="UER00942"/>
</dbReference>
<feature type="domain" description="ATP-grasp" evidence="6">
    <location>
        <begin position="116"/>
        <end position="305"/>
    </location>
</feature>
<dbReference type="AlphaFoldDB" id="M1L8E5"/>
<feature type="binding site" evidence="4">
    <location>
        <begin position="186"/>
        <end position="189"/>
    </location>
    <ligand>
        <name>ATP</name>
        <dbReference type="ChEBI" id="CHEBI:30616"/>
    </ligand>
</feature>
<accession>M1L8E5</accession>
<dbReference type="eggNOG" id="COG0026">
    <property type="taxonomic scope" value="Bacteria"/>
</dbReference>
<dbReference type="GO" id="GO:0005524">
    <property type="term" value="F:ATP binding"/>
    <property type="evidence" value="ECO:0007669"/>
    <property type="project" value="UniProtKB-UniRule"/>
</dbReference>
<keyword evidence="3 4" id="KW-0067">ATP-binding</keyword>
<dbReference type="Gene3D" id="3.30.1490.20">
    <property type="entry name" value="ATP-grasp fold, A domain"/>
    <property type="match status" value="1"/>
</dbReference>
<feature type="binding site" evidence="4">
    <location>
        <position position="151"/>
    </location>
    <ligand>
        <name>ATP</name>
        <dbReference type="ChEBI" id="CHEBI:30616"/>
    </ligand>
</feature>
<evidence type="ECO:0000256" key="5">
    <source>
        <dbReference type="RuleBase" id="RU361200"/>
    </source>
</evidence>
<dbReference type="NCBIfam" id="NF004679">
    <property type="entry name" value="PRK06019.1-5"/>
    <property type="match status" value="1"/>
</dbReference>
<dbReference type="Gene3D" id="3.30.470.20">
    <property type="entry name" value="ATP-grasp fold, B domain"/>
    <property type="match status" value="1"/>
</dbReference>
<dbReference type="HOGENOM" id="CLU_011534_0_1_4"/>
<dbReference type="GO" id="GO:0006189">
    <property type="term" value="P:'de novo' IMP biosynthetic process"/>
    <property type="evidence" value="ECO:0007669"/>
    <property type="project" value="UniProtKB-UniRule"/>
</dbReference>
<comment type="pathway">
    <text evidence="4 5">Purine metabolism; IMP biosynthesis via de novo pathway; 5-amino-1-(5-phospho-D-ribosyl)imidazole-4-carboxylate from 5-amino-1-(5-phospho-D-ribosyl)imidazole (N5-CAIR route): step 1/2.</text>
</comment>
<name>M1L8E5_9PROT</name>
<feature type="binding site" evidence="4">
    <location>
        <position position="112"/>
    </location>
    <ligand>
        <name>ATP</name>
        <dbReference type="ChEBI" id="CHEBI:30616"/>
    </ligand>
</feature>
<feature type="binding site" evidence="4">
    <location>
        <begin position="156"/>
        <end position="162"/>
    </location>
    <ligand>
        <name>ATP</name>
        <dbReference type="ChEBI" id="CHEBI:30616"/>
    </ligand>
</feature>
<dbReference type="PANTHER" id="PTHR11609">
    <property type="entry name" value="PURINE BIOSYNTHESIS PROTEIN 6/7, PUR6/7"/>
    <property type="match status" value="1"/>
</dbReference>
<evidence type="ECO:0000256" key="4">
    <source>
        <dbReference type="HAMAP-Rule" id="MF_01928"/>
    </source>
</evidence>
<comment type="function">
    <text evidence="5">Catalyzes the ATP-dependent conversion of 5-aminoimidazole ribonucleotide (AIR) and HCO(3)- to N5-carboxyaminoimidazole ribonucleotide (N5-CAIR).</text>
</comment>
<dbReference type="Pfam" id="PF17769">
    <property type="entry name" value="PurK_C"/>
    <property type="match status" value="1"/>
</dbReference>
<sequence length="395" mass="44030">MNSSRSNFYVSPGNYLGLLGGGQLGRMFCHSAQSLGYKVVVLDPDPDCPSGMVADYHIAASYNDVNALEKLSKLCRSVTIEFENIPCNSLEILSKDCIVTPSAHAVSVAQNRIKEKEFIQSQGVEVAPYKSIYNEKDITENMEYLLPGIIKVSKMGYDGKGQAIVSSLDEAREIYYKFGEVPCILEKNLSINYEASVVLARDFSGNSVFFPISINIHNKGILSSSFVRKDIDSSIYSHEKERMIRKAKKIADSLNYHGVLCVEFFVLNNNTIIVNEIAPRPHNSGHYTIDACFESQFDQQVRVMTGLPLGSTELLTSALMLNILGDSWFDTDSGVLREPNWHDILSLSGVKLHLYGKKEARPLRKMGHLTVLGDNINLLEDKARIVATKLDLSFW</sequence>
<dbReference type="EMBL" id="CP003806">
    <property type="protein sequence ID" value="AGF48853.1"/>
    <property type="molecule type" value="Genomic_DNA"/>
</dbReference>
<dbReference type="OrthoDB" id="9804625at2"/>
<dbReference type="GO" id="GO:0046872">
    <property type="term" value="F:metal ion binding"/>
    <property type="evidence" value="ECO:0007669"/>
    <property type="project" value="InterPro"/>
</dbReference>
<dbReference type="Gene3D" id="3.40.50.20">
    <property type="match status" value="1"/>
</dbReference>
<dbReference type="NCBIfam" id="NF004675">
    <property type="entry name" value="PRK06019.1-1"/>
    <property type="match status" value="1"/>
</dbReference>
<dbReference type="RefSeq" id="WP_015389338.1">
    <property type="nucleotide sequence ID" value="NC_020284.1"/>
</dbReference>
<keyword evidence="8" id="KW-1185">Reference proteome</keyword>
<dbReference type="InterPro" id="IPR013815">
    <property type="entry name" value="ATP_grasp_subdomain_1"/>
</dbReference>
<gene>
    <name evidence="4 5" type="primary">purK</name>
    <name evidence="7" type="ORF">ST1E_0397</name>
</gene>
<organism evidence="7 8">
    <name type="scientific">Candidatus Kinetoplastidibacterium galati TCC219</name>
    <dbReference type="NCBI Taxonomy" id="1208921"/>
    <lineage>
        <taxon>Bacteria</taxon>
        <taxon>Pseudomonadati</taxon>
        <taxon>Pseudomonadota</taxon>
        <taxon>Betaproteobacteria</taxon>
        <taxon>Candidatus Kinetoplastidibacterium</taxon>
    </lineage>
</organism>
<dbReference type="PROSITE" id="PS50975">
    <property type="entry name" value="ATP_GRASP"/>
    <property type="match status" value="1"/>
</dbReference>
<dbReference type="InterPro" id="IPR005875">
    <property type="entry name" value="PurK"/>
</dbReference>
<dbReference type="InterPro" id="IPR011054">
    <property type="entry name" value="Rudment_hybrid_motif"/>
</dbReference>
<dbReference type="Proteomes" id="UP000011658">
    <property type="component" value="Chromosome"/>
</dbReference>
<evidence type="ECO:0000313" key="7">
    <source>
        <dbReference type="EMBL" id="AGF48853.1"/>
    </source>
</evidence>
<dbReference type="STRING" id="1208921.ST1E_0397"/>
<dbReference type="HAMAP" id="MF_01928">
    <property type="entry name" value="PurK"/>
    <property type="match status" value="1"/>
</dbReference>
<feature type="binding site" evidence="4">
    <location>
        <position position="194"/>
    </location>
    <ligand>
        <name>ATP</name>
        <dbReference type="ChEBI" id="CHEBI:30616"/>
    </ligand>
</feature>
<evidence type="ECO:0000259" key="6">
    <source>
        <dbReference type="PROSITE" id="PS50975"/>
    </source>
</evidence>
<dbReference type="SUPFAM" id="SSF51246">
    <property type="entry name" value="Rudiment single hybrid motif"/>
    <property type="match status" value="1"/>
</dbReference>
<dbReference type="InterPro" id="IPR040686">
    <property type="entry name" value="PurK_C"/>
</dbReference>
<dbReference type="PATRIC" id="fig|1208921.3.peg.130"/>
<dbReference type="GO" id="GO:0005829">
    <property type="term" value="C:cytosol"/>
    <property type="evidence" value="ECO:0007669"/>
    <property type="project" value="TreeGrafter"/>
</dbReference>
<dbReference type="InterPro" id="IPR003135">
    <property type="entry name" value="ATP-grasp_carboxylate-amine"/>
</dbReference>
<feature type="binding site" evidence="4">
    <location>
        <begin position="275"/>
        <end position="276"/>
    </location>
    <ligand>
        <name>ATP</name>
        <dbReference type="ChEBI" id="CHEBI:30616"/>
    </ligand>
</feature>
<dbReference type="InterPro" id="IPR054350">
    <property type="entry name" value="PurT/PurK_preATP-grasp"/>
</dbReference>
<dbReference type="EC" id="6.3.4.18" evidence="4 5"/>
<protein>
    <recommendedName>
        <fullName evidence="4 5">N5-carboxyaminoimidazole ribonucleotide synthase</fullName>
        <shortName evidence="4 5">N5-CAIR synthase</shortName>
        <ecNumber evidence="4 5">6.3.4.18</ecNumber>
    </recommendedName>
    <alternativeName>
        <fullName evidence="4 5">5-(carboxyamino)imidazole ribonucleotide synthetase</fullName>
    </alternativeName>
</protein>
<dbReference type="GO" id="GO:0004638">
    <property type="term" value="F:phosphoribosylaminoimidazole carboxylase activity"/>
    <property type="evidence" value="ECO:0007669"/>
    <property type="project" value="InterPro"/>
</dbReference>
<evidence type="ECO:0000313" key="8">
    <source>
        <dbReference type="Proteomes" id="UP000011658"/>
    </source>
</evidence>
<dbReference type="Pfam" id="PF02222">
    <property type="entry name" value="ATP-grasp"/>
    <property type="match status" value="1"/>
</dbReference>
<comment type="function">
    <text evidence="4">Catalyzes the ATP-dependent conversion of 5-aminoimidazole ribonucleotide (AIR) and HCO(3)(-) to N5-carboxyaminoimidazole ribonucleotide (N5-CAIR).</text>
</comment>
<dbReference type="SUPFAM" id="SSF56059">
    <property type="entry name" value="Glutathione synthetase ATP-binding domain-like"/>
    <property type="match status" value="1"/>
</dbReference>
<dbReference type="PANTHER" id="PTHR11609:SF5">
    <property type="entry name" value="PHOSPHORIBOSYLAMINOIMIDAZOLE CARBOXYLASE"/>
    <property type="match status" value="1"/>
</dbReference>
<dbReference type="InterPro" id="IPR011761">
    <property type="entry name" value="ATP-grasp"/>
</dbReference>
<dbReference type="Pfam" id="PF22660">
    <property type="entry name" value="RS_preATP-grasp-like"/>
    <property type="match status" value="1"/>
</dbReference>
<proteinExistence type="inferred from homology"/>
<comment type="similarity">
    <text evidence="4 5">Belongs to the PurK/PurT family.</text>
</comment>